<evidence type="ECO:0000256" key="2">
    <source>
        <dbReference type="SAM" id="SignalP"/>
    </source>
</evidence>
<dbReference type="InterPro" id="IPR019106">
    <property type="entry name" value="T4SS_TrbC"/>
</dbReference>
<dbReference type="Proteomes" id="UP000682358">
    <property type="component" value="Plasmid p15628B_125"/>
</dbReference>
<evidence type="ECO:0000313" key="4">
    <source>
        <dbReference type="Proteomes" id="UP000682358"/>
    </source>
</evidence>
<dbReference type="Pfam" id="PF09673">
    <property type="entry name" value="TrbC_Ftype"/>
    <property type="match status" value="1"/>
</dbReference>
<feature type="chain" id="PRO_5042514500" evidence="2">
    <location>
        <begin position="20"/>
        <end position="248"/>
    </location>
</feature>
<sequence>MKSLLFLFASLALAPTCHALTDDQQFLESLRDQSVSALEGATVSPDDQAFLETLREQPSSVVASQSEPQRPDLPSASIPTPPPAPQVNGMSAENQAWINDILAKQKQSQQEAQNEAQVKAQQESPFVYFVSFSIPEAALKQMLPEANRLNIPSVINGLIDNDFRKTASTVFELTKDSGDGGVQIDPNVFAQYGITQVPALVLRCEQGFDVLYGNVHLRSAIERMATSGDCQQVAQQWLHAQEIPWMHD</sequence>
<organism evidence="3 4">
    <name type="scientific">Providencia rettgeri</name>
    <dbReference type="NCBI Taxonomy" id="587"/>
    <lineage>
        <taxon>Bacteria</taxon>
        <taxon>Pseudomonadati</taxon>
        <taxon>Pseudomonadota</taxon>
        <taxon>Gammaproteobacteria</taxon>
        <taxon>Enterobacterales</taxon>
        <taxon>Morganellaceae</taxon>
        <taxon>Providencia</taxon>
    </lineage>
</organism>
<evidence type="ECO:0000313" key="3">
    <source>
        <dbReference type="EMBL" id="WHT96057.1"/>
    </source>
</evidence>
<feature type="compositionally biased region" description="Polar residues" evidence="1">
    <location>
        <begin position="56"/>
        <end position="68"/>
    </location>
</feature>
<dbReference type="NCBIfam" id="TIGR02742">
    <property type="entry name" value="TrbC_Ftype"/>
    <property type="match status" value="1"/>
</dbReference>
<dbReference type="EMBL" id="CP123374">
    <property type="protein sequence ID" value="WHT96057.1"/>
    <property type="molecule type" value="Genomic_DNA"/>
</dbReference>
<feature type="region of interest" description="Disordered" evidence="1">
    <location>
        <begin position="56"/>
        <end position="90"/>
    </location>
</feature>
<keyword evidence="3" id="KW-0614">Plasmid</keyword>
<reference evidence="3" key="1">
    <citation type="submission" date="2023-04" db="EMBL/GenBank/DDBJ databases">
        <title>Co-integrate Col3M blaNDM-1-harbouring plasmids in clinical Providencia rettgeri isolates from Argentina.</title>
        <authorList>
            <person name="de Belder D."/>
            <person name="Martino F."/>
            <person name="Tijet N."/>
            <person name="Melano R.G."/>
            <person name="Faccone D."/>
            <person name="de Mendieta J.M."/>
            <person name="Rapoport M."/>
            <person name="Albornoz E."/>
            <person name="Petroni A."/>
            <person name="Tuduri E."/>
            <person name="Derdoy L."/>
            <person name="Cogut S."/>
            <person name="Errecalde L."/>
            <person name="Pasteran F."/>
            <person name="Corso A."/>
            <person name="Gomez S.A."/>
        </authorList>
    </citation>
    <scope>NUCLEOTIDE SEQUENCE</scope>
    <source>
        <strain evidence="3">PreM15628</strain>
        <plasmid evidence="3">p15628B_125</plasmid>
    </source>
</reference>
<feature type="signal peptide" evidence="2">
    <location>
        <begin position="1"/>
        <end position="19"/>
    </location>
</feature>
<geneLocation type="plasmid" evidence="3 4">
    <name>p15628B_125</name>
</geneLocation>
<accession>A0AAJ6FRU9</accession>
<keyword evidence="2" id="KW-0732">Signal</keyword>
<name>A0AAJ6FRU9_PRORE</name>
<dbReference type="InterPro" id="IPR014113">
    <property type="entry name" value="T4SS_TrbC_subgr"/>
</dbReference>
<dbReference type="AlphaFoldDB" id="A0AAJ6FRU9"/>
<proteinExistence type="predicted"/>
<gene>
    <name evidence="3" type="primary">trbC</name>
    <name evidence="3" type="ORF">KOF27_22550</name>
</gene>
<evidence type="ECO:0000256" key="1">
    <source>
        <dbReference type="SAM" id="MobiDB-lite"/>
    </source>
</evidence>
<protein>
    <submittedName>
        <fullName evidence="3">Type-F conjugative transfer system pilin assembly protein TrbC</fullName>
    </submittedName>
</protein>